<accession>A0A0V0GTW2</accession>
<protein>
    <submittedName>
        <fullName evidence="1">Putative ovule protein</fullName>
    </submittedName>
</protein>
<dbReference type="EMBL" id="GEDG01031139">
    <property type="protein sequence ID" value="JAP11550.1"/>
    <property type="molecule type" value="Transcribed_RNA"/>
</dbReference>
<name>A0A0V0GTW2_SOLCH</name>
<reference evidence="1" key="1">
    <citation type="submission" date="2015-12" db="EMBL/GenBank/DDBJ databases">
        <title>Gene expression during late stages of embryo sac development: a critical building block for successful pollen-pistil interactions.</title>
        <authorList>
            <person name="Liu Y."/>
            <person name="Joly V."/>
            <person name="Sabar M."/>
            <person name="Matton D.P."/>
        </authorList>
    </citation>
    <scope>NUCLEOTIDE SEQUENCE</scope>
</reference>
<organism evidence="1">
    <name type="scientific">Solanum chacoense</name>
    <name type="common">Chaco potato</name>
    <dbReference type="NCBI Taxonomy" id="4108"/>
    <lineage>
        <taxon>Eukaryota</taxon>
        <taxon>Viridiplantae</taxon>
        <taxon>Streptophyta</taxon>
        <taxon>Embryophyta</taxon>
        <taxon>Tracheophyta</taxon>
        <taxon>Spermatophyta</taxon>
        <taxon>Magnoliopsida</taxon>
        <taxon>eudicotyledons</taxon>
        <taxon>Gunneridae</taxon>
        <taxon>Pentapetalae</taxon>
        <taxon>asterids</taxon>
        <taxon>lamiids</taxon>
        <taxon>Solanales</taxon>
        <taxon>Solanaceae</taxon>
        <taxon>Solanoideae</taxon>
        <taxon>Solaneae</taxon>
        <taxon>Solanum</taxon>
    </lineage>
</organism>
<dbReference type="AlphaFoldDB" id="A0A0V0GTW2"/>
<feature type="non-terminal residue" evidence="1">
    <location>
        <position position="1"/>
    </location>
</feature>
<sequence length="83" mass="9658">ELRRRSKLISICLRVPFLCFSLDFASCRNWMSIFTVSVRFLISISTNLLNLASAFSEAQSHEVWFPHSFDSELHCMRCSIIKN</sequence>
<proteinExistence type="predicted"/>
<evidence type="ECO:0000313" key="1">
    <source>
        <dbReference type="EMBL" id="JAP11550.1"/>
    </source>
</evidence>